<name>A0A7T7WHT1_9GAMM</name>
<dbReference type="Gene3D" id="1.10.260.40">
    <property type="entry name" value="lambda repressor-like DNA-binding domains"/>
    <property type="match status" value="1"/>
</dbReference>
<dbReference type="PROSITE" id="PS50943">
    <property type="entry name" value="HTH_CROC1"/>
    <property type="match status" value="1"/>
</dbReference>
<dbReference type="InterPro" id="IPR010982">
    <property type="entry name" value="Lambda_DNA-bd_dom_sf"/>
</dbReference>
<proteinExistence type="predicted"/>
<evidence type="ECO:0000313" key="2">
    <source>
        <dbReference type="EMBL" id="QQN88008.1"/>
    </source>
</evidence>
<gene>
    <name evidence="2" type="ORF">IAQ69_14470</name>
</gene>
<dbReference type="Pfam" id="PF01381">
    <property type="entry name" value="HTH_3"/>
    <property type="match status" value="1"/>
</dbReference>
<dbReference type="EMBL" id="CP060811">
    <property type="protein sequence ID" value="QQN88008.1"/>
    <property type="molecule type" value="Genomic_DNA"/>
</dbReference>
<accession>A0A7T7WHT1</accession>
<dbReference type="Proteomes" id="UP000596079">
    <property type="component" value="Chromosome"/>
</dbReference>
<dbReference type="SUPFAM" id="SSF47413">
    <property type="entry name" value="lambda repressor-like DNA-binding domains"/>
    <property type="match status" value="1"/>
</dbReference>
<dbReference type="RefSeq" id="WP_180002657.1">
    <property type="nucleotide sequence ID" value="NZ_CP060811.1"/>
</dbReference>
<dbReference type="InterPro" id="IPR001387">
    <property type="entry name" value="Cro/C1-type_HTH"/>
</dbReference>
<feature type="domain" description="HTH cro/C1-type" evidence="1">
    <location>
        <begin position="12"/>
        <end position="72"/>
    </location>
</feature>
<evidence type="ECO:0000259" key="1">
    <source>
        <dbReference type="PROSITE" id="PS50943"/>
    </source>
</evidence>
<evidence type="ECO:0000313" key="3">
    <source>
        <dbReference type="Proteomes" id="UP000596079"/>
    </source>
</evidence>
<organism evidence="2 3">
    <name type="scientific">Acinetobacter variabilis</name>
    <dbReference type="NCBI Taxonomy" id="70346"/>
    <lineage>
        <taxon>Bacteria</taxon>
        <taxon>Pseudomonadati</taxon>
        <taxon>Pseudomonadota</taxon>
        <taxon>Gammaproteobacteria</taxon>
        <taxon>Moraxellales</taxon>
        <taxon>Moraxellaceae</taxon>
        <taxon>Acinetobacter</taxon>
    </lineage>
</organism>
<dbReference type="AlphaFoldDB" id="A0A7T7WHT1"/>
<dbReference type="GO" id="GO:0003677">
    <property type="term" value="F:DNA binding"/>
    <property type="evidence" value="ECO:0007669"/>
    <property type="project" value="InterPro"/>
</dbReference>
<protein>
    <submittedName>
        <fullName evidence="2">Helix-turn-helix transcriptional regulator</fullName>
    </submittedName>
</protein>
<dbReference type="SMART" id="SM00530">
    <property type="entry name" value="HTH_XRE"/>
    <property type="match status" value="1"/>
</dbReference>
<reference evidence="2 3" key="1">
    <citation type="submission" date="2020-08" db="EMBL/GenBank/DDBJ databases">
        <title>Emergence of ISAba1-mediated novel tet(X) in Acinetobacter variabilis from a chicken farm.</title>
        <authorList>
            <person name="Peng K."/>
            <person name="Li R."/>
        </authorList>
    </citation>
    <scope>NUCLEOTIDE SEQUENCE [LARGE SCALE GENOMIC DNA]</scope>
    <source>
        <strain evidence="2 3">XM9F202-2</strain>
    </source>
</reference>
<dbReference type="CDD" id="cd00093">
    <property type="entry name" value="HTH_XRE"/>
    <property type="match status" value="1"/>
</dbReference>
<sequence>MSTLNKSLLQQIKKRRTQLGLKQVDMQSRTGISRQQYQKLESQGNPRLETLEIIAAGLNAQLMLIPDDKVHLIRQLLNDEIKVTIEDQDDLMTNPWKGLLGGEEP</sequence>